<proteinExistence type="predicted"/>
<reference evidence="2 3" key="2">
    <citation type="journal article" date="2018" name="Plant J.">
        <title>The Physcomitrella patens chromosome-scale assembly reveals moss genome structure and evolution.</title>
        <authorList>
            <person name="Lang D."/>
            <person name="Ullrich K.K."/>
            <person name="Murat F."/>
            <person name="Fuchs J."/>
            <person name="Jenkins J."/>
            <person name="Haas F.B."/>
            <person name="Piednoel M."/>
            <person name="Gundlach H."/>
            <person name="Van Bel M."/>
            <person name="Meyberg R."/>
            <person name="Vives C."/>
            <person name="Morata J."/>
            <person name="Symeonidi A."/>
            <person name="Hiss M."/>
            <person name="Muchero W."/>
            <person name="Kamisugi Y."/>
            <person name="Saleh O."/>
            <person name="Blanc G."/>
            <person name="Decker E.L."/>
            <person name="van Gessel N."/>
            <person name="Grimwood J."/>
            <person name="Hayes R.D."/>
            <person name="Graham S.W."/>
            <person name="Gunter L.E."/>
            <person name="McDaniel S.F."/>
            <person name="Hoernstein S.N.W."/>
            <person name="Larsson A."/>
            <person name="Li F.W."/>
            <person name="Perroud P.F."/>
            <person name="Phillips J."/>
            <person name="Ranjan P."/>
            <person name="Rokshar D.S."/>
            <person name="Rothfels C.J."/>
            <person name="Schneider L."/>
            <person name="Shu S."/>
            <person name="Stevenson D.W."/>
            <person name="Thummler F."/>
            <person name="Tillich M."/>
            <person name="Villarreal Aguilar J.C."/>
            <person name="Widiez T."/>
            <person name="Wong G.K."/>
            <person name="Wymore A."/>
            <person name="Zhang Y."/>
            <person name="Zimmer A.D."/>
            <person name="Quatrano R.S."/>
            <person name="Mayer K.F.X."/>
            <person name="Goodstein D."/>
            <person name="Casacuberta J.M."/>
            <person name="Vandepoele K."/>
            <person name="Reski R."/>
            <person name="Cuming A.C."/>
            <person name="Tuskan G.A."/>
            <person name="Maumus F."/>
            <person name="Salse J."/>
            <person name="Schmutz J."/>
            <person name="Rensing S.A."/>
        </authorList>
    </citation>
    <scope>NUCLEOTIDE SEQUENCE [LARGE SCALE GENOMIC DNA]</scope>
    <source>
        <strain evidence="2 3">cv. Gransden 2004</strain>
    </source>
</reference>
<evidence type="ECO:0000256" key="1">
    <source>
        <dbReference type="SAM" id="MobiDB-lite"/>
    </source>
</evidence>
<reference evidence="2 3" key="1">
    <citation type="journal article" date="2008" name="Science">
        <title>The Physcomitrella genome reveals evolutionary insights into the conquest of land by plants.</title>
        <authorList>
            <person name="Rensing S."/>
            <person name="Lang D."/>
            <person name="Zimmer A."/>
            <person name="Terry A."/>
            <person name="Salamov A."/>
            <person name="Shapiro H."/>
            <person name="Nishiyama T."/>
            <person name="Perroud P.-F."/>
            <person name="Lindquist E."/>
            <person name="Kamisugi Y."/>
            <person name="Tanahashi T."/>
            <person name="Sakakibara K."/>
            <person name="Fujita T."/>
            <person name="Oishi K."/>
            <person name="Shin-I T."/>
            <person name="Kuroki Y."/>
            <person name="Toyoda A."/>
            <person name="Suzuki Y."/>
            <person name="Hashimoto A."/>
            <person name="Yamaguchi K."/>
            <person name="Sugano A."/>
            <person name="Kohara Y."/>
            <person name="Fujiyama A."/>
            <person name="Anterola A."/>
            <person name="Aoki S."/>
            <person name="Ashton N."/>
            <person name="Barbazuk W.B."/>
            <person name="Barker E."/>
            <person name="Bennetzen J."/>
            <person name="Bezanilla M."/>
            <person name="Blankenship R."/>
            <person name="Cho S.H."/>
            <person name="Dutcher S."/>
            <person name="Estelle M."/>
            <person name="Fawcett J.A."/>
            <person name="Gundlach H."/>
            <person name="Hanada K."/>
            <person name="Heyl A."/>
            <person name="Hicks K.A."/>
            <person name="Hugh J."/>
            <person name="Lohr M."/>
            <person name="Mayer K."/>
            <person name="Melkozernov A."/>
            <person name="Murata T."/>
            <person name="Nelson D."/>
            <person name="Pils B."/>
            <person name="Prigge M."/>
            <person name="Reiss B."/>
            <person name="Renner T."/>
            <person name="Rombauts S."/>
            <person name="Rushton P."/>
            <person name="Sanderfoot A."/>
            <person name="Schween G."/>
            <person name="Shiu S.-H."/>
            <person name="Stueber K."/>
            <person name="Theodoulou F.L."/>
            <person name="Tu H."/>
            <person name="Van de Peer Y."/>
            <person name="Verrier P.J."/>
            <person name="Waters E."/>
            <person name="Wood A."/>
            <person name="Yang L."/>
            <person name="Cove D."/>
            <person name="Cuming A."/>
            <person name="Hasebe M."/>
            <person name="Lucas S."/>
            <person name="Mishler D.B."/>
            <person name="Reski R."/>
            <person name="Grigoriev I."/>
            <person name="Quatrano R.S."/>
            <person name="Boore J.L."/>
        </authorList>
    </citation>
    <scope>NUCLEOTIDE SEQUENCE [LARGE SCALE GENOMIC DNA]</scope>
    <source>
        <strain evidence="2 3">cv. Gransden 2004</strain>
    </source>
</reference>
<evidence type="ECO:0000313" key="2">
    <source>
        <dbReference type="EnsemblPlants" id="Pp3c2_11320V3.1"/>
    </source>
</evidence>
<dbReference type="AlphaFoldDB" id="A0A7I4D0H9"/>
<sequence>PSAHFSHQSIRHLAQQRERSRSGQPQPVHQPICIVHSHHPVRIRRRPSDFGQPPPWRPHALHPRAQQAMHRHPRPSRKERNALHRHRHRSGQATDCWKKFPPLEKANKTRTPEFHVLTESLRRSNQRRPNIPAKPQLKRTGSTESVFQTTVTLH</sequence>
<dbReference type="Proteomes" id="UP000006727">
    <property type="component" value="Chromosome 2"/>
</dbReference>
<feature type="region of interest" description="Disordered" evidence="1">
    <location>
        <begin position="120"/>
        <end position="154"/>
    </location>
</feature>
<dbReference type="EnsemblPlants" id="Pp3c2_11320V3.1">
    <property type="protein sequence ID" value="Pp3c2_11320V3.1"/>
    <property type="gene ID" value="Pp3c2_11320"/>
</dbReference>
<dbReference type="Gramene" id="Pp3c2_11320V3.1">
    <property type="protein sequence ID" value="Pp3c2_11320V3.1"/>
    <property type="gene ID" value="Pp3c2_11320"/>
</dbReference>
<keyword evidence="3" id="KW-1185">Reference proteome</keyword>
<feature type="compositionally biased region" description="Polar residues" evidence="1">
    <location>
        <begin position="139"/>
        <end position="154"/>
    </location>
</feature>
<dbReference type="InParanoid" id="A0A7I4D0H9"/>
<reference evidence="2" key="3">
    <citation type="submission" date="2020-12" db="UniProtKB">
        <authorList>
            <consortium name="EnsemblPlants"/>
        </authorList>
    </citation>
    <scope>IDENTIFICATION</scope>
</reference>
<feature type="region of interest" description="Disordered" evidence="1">
    <location>
        <begin position="45"/>
        <end position="104"/>
    </location>
</feature>
<feature type="region of interest" description="Disordered" evidence="1">
    <location>
        <begin position="1"/>
        <end position="31"/>
    </location>
</feature>
<accession>A0A7I4D0H9</accession>
<protein>
    <submittedName>
        <fullName evidence="2">Uncharacterized protein</fullName>
    </submittedName>
</protein>
<name>A0A7I4D0H9_PHYPA</name>
<dbReference type="EMBL" id="ABEU02000002">
    <property type="status" value="NOT_ANNOTATED_CDS"/>
    <property type="molecule type" value="Genomic_DNA"/>
</dbReference>
<evidence type="ECO:0000313" key="3">
    <source>
        <dbReference type="Proteomes" id="UP000006727"/>
    </source>
</evidence>
<organism evidence="2 3">
    <name type="scientific">Physcomitrium patens</name>
    <name type="common">Spreading-leaved earth moss</name>
    <name type="synonym">Physcomitrella patens</name>
    <dbReference type="NCBI Taxonomy" id="3218"/>
    <lineage>
        <taxon>Eukaryota</taxon>
        <taxon>Viridiplantae</taxon>
        <taxon>Streptophyta</taxon>
        <taxon>Embryophyta</taxon>
        <taxon>Bryophyta</taxon>
        <taxon>Bryophytina</taxon>
        <taxon>Bryopsida</taxon>
        <taxon>Funariidae</taxon>
        <taxon>Funariales</taxon>
        <taxon>Funariaceae</taxon>
        <taxon>Physcomitrium</taxon>
    </lineage>
</organism>